<dbReference type="Proteomes" id="UP000026961">
    <property type="component" value="Chromosome 3"/>
</dbReference>
<evidence type="ECO:0000256" key="1">
    <source>
        <dbReference type="SAM" id="MobiDB-lite"/>
    </source>
</evidence>
<dbReference type="EnsemblPlants" id="OGLUM03G10970.1">
    <property type="protein sequence ID" value="OGLUM03G10970.1"/>
    <property type="gene ID" value="OGLUM03G10970"/>
</dbReference>
<keyword evidence="3" id="KW-1185">Reference proteome</keyword>
<dbReference type="AlphaFoldDB" id="A0A0D9Z4V2"/>
<dbReference type="Gramene" id="OGLUM03G10970.1">
    <property type="protein sequence ID" value="OGLUM03G10970.1"/>
    <property type="gene ID" value="OGLUM03G10970"/>
</dbReference>
<feature type="region of interest" description="Disordered" evidence="1">
    <location>
        <begin position="1"/>
        <end position="21"/>
    </location>
</feature>
<sequence>MEENRRIQSKEDKSGTSDPEATKQKGLRTLFLLIAWEIWKERIARIFRAKKATGNRWSSRLKSGAITTIKYKHHKPSKKDDKYRANLALVSRRLAIRQHHLDLMGTEEYSFTLSSTQTSEQVSKAVTHFTSPRLKGPARGRHHRTRPAIEKKAGLILASLQFTTA</sequence>
<dbReference type="HOGENOM" id="CLU_1613389_0_0_1"/>
<accession>A0A0D9Z4V2</accession>
<reference evidence="2" key="2">
    <citation type="submission" date="2018-05" db="EMBL/GenBank/DDBJ databases">
        <title>OgluRS3 (Oryza glumaepatula Reference Sequence Version 3).</title>
        <authorList>
            <person name="Zhang J."/>
            <person name="Kudrna D."/>
            <person name="Lee S."/>
            <person name="Talag J."/>
            <person name="Welchert J."/>
            <person name="Wing R.A."/>
        </authorList>
    </citation>
    <scope>NUCLEOTIDE SEQUENCE [LARGE SCALE GENOMIC DNA]</scope>
</reference>
<organism evidence="2">
    <name type="scientific">Oryza glumipatula</name>
    <dbReference type="NCBI Taxonomy" id="40148"/>
    <lineage>
        <taxon>Eukaryota</taxon>
        <taxon>Viridiplantae</taxon>
        <taxon>Streptophyta</taxon>
        <taxon>Embryophyta</taxon>
        <taxon>Tracheophyta</taxon>
        <taxon>Spermatophyta</taxon>
        <taxon>Magnoliopsida</taxon>
        <taxon>Liliopsida</taxon>
        <taxon>Poales</taxon>
        <taxon>Poaceae</taxon>
        <taxon>BOP clade</taxon>
        <taxon>Oryzoideae</taxon>
        <taxon>Oryzeae</taxon>
        <taxon>Oryzinae</taxon>
        <taxon>Oryza</taxon>
    </lineage>
</organism>
<evidence type="ECO:0000313" key="2">
    <source>
        <dbReference type="EnsemblPlants" id="OGLUM03G10970.1"/>
    </source>
</evidence>
<proteinExistence type="predicted"/>
<protein>
    <submittedName>
        <fullName evidence="2">Uncharacterized protein</fullName>
    </submittedName>
</protein>
<reference evidence="2" key="1">
    <citation type="submission" date="2015-04" db="UniProtKB">
        <authorList>
            <consortium name="EnsemblPlants"/>
        </authorList>
    </citation>
    <scope>IDENTIFICATION</scope>
</reference>
<evidence type="ECO:0000313" key="3">
    <source>
        <dbReference type="Proteomes" id="UP000026961"/>
    </source>
</evidence>
<name>A0A0D9Z4V2_9ORYZ</name>